<dbReference type="HAMAP" id="MF_01113">
    <property type="entry name" value="DNApol_IV"/>
    <property type="match status" value="1"/>
</dbReference>
<dbReference type="Gene3D" id="1.10.150.20">
    <property type="entry name" value="5' to 3' exonuclease, C-terminal subdomain"/>
    <property type="match status" value="1"/>
</dbReference>
<evidence type="ECO:0000256" key="6">
    <source>
        <dbReference type="ARBA" id="ARBA00022695"/>
    </source>
</evidence>
<evidence type="ECO:0000256" key="8">
    <source>
        <dbReference type="ARBA" id="ARBA00022723"/>
    </source>
</evidence>
<dbReference type="PANTHER" id="PTHR11076:SF33">
    <property type="entry name" value="DNA POLYMERASE KAPPA"/>
    <property type="match status" value="1"/>
</dbReference>
<keyword evidence="9 16" id="KW-0227">DNA damage</keyword>
<dbReference type="RefSeq" id="WP_232549486.1">
    <property type="nucleotide sequence ID" value="NZ_CP115965.1"/>
</dbReference>
<dbReference type="Gene3D" id="3.30.1490.100">
    <property type="entry name" value="DNA polymerase, Y-family, little finger domain"/>
    <property type="match status" value="1"/>
</dbReference>
<dbReference type="InterPro" id="IPR043128">
    <property type="entry name" value="Rev_trsase/Diguanyl_cyclase"/>
</dbReference>
<dbReference type="NCBIfam" id="NF002677">
    <property type="entry name" value="PRK02406.1"/>
    <property type="match status" value="1"/>
</dbReference>
<comment type="cofactor">
    <cofactor evidence="16">
        <name>Mg(2+)</name>
        <dbReference type="ChEBI" id="CHEBI:18420"/>
    </cofactor>
    <text evidence="16">Binds 2 magnesium ions per subunit.</text>
</comment>
<evidence type="ECO:0000256" key="5">
    <source>
        <dbReference type="ARBA" id="ARBA00022679"/>
    </source>
</evidence>
<keyword evidence="4 16" id="KW-0963">Cytoplasm</keyword>
<dbReference type="InterPro" id="IPR017961">
    <property type="entry name" value="DNA_pol_Y-fam_little_finger"/>
</dbReference>
<accession>A0ABZ3C4I4</accession>
<dbReference type="SUPFAM" id="SSF56672">
    <property type="entry name" value="DNA/RNA polymerases"/>
    <property type="match status" value="1"/>
</dbReference>
<comment type="subcellular location">
    <subcellularLocation>
        <location evidence="1 16">Cytoplasm</location>
    </subcellularLocation>
</comment>
<keyword evidence="7 16" id="KW-0235">DNA replication</keyword>
<dbReference type="InterPro" id="IPR022880">
    <property type="entry name" value="DNApol_IV"/>
</dbReference>
<dbReference type="PANTHER" id="PTHR11076">
    <property type="entry name" value="DNA REPAIR POLYMERASE UMUC / TRANSFERASE FAMILY MEMBER"/>
    <property type="match status" value="1"/>
</dbReference>
<dbReference type="CDD" id="cd03586">
    <property type="entry name" value="PolY_Pol_IV_kappa"/>
    <property type="match status" value="1"/>
</dbReference>
<keyword evidence="5 16" id="KW-0808">Transferase</keyword>
<organism evidence="18 19">
    <name type="scientific">Propioniciclava soli</name>
    <dbReference type="NCBI Taxonomy" id="2775081"/>
    <lineage>
        <taxon>Bacteria</taxon>
        <taxon>Bacillati</taxon>
        <taxon>Actinomycetota</taxon>
        <taxon>Actinomycetes</taxon>
        <taxon>Propionibacteriales</taxon>
        <taxon>Propionibacteriaceae</taxon>
        <taxon>Propioniciclava</taxon>
    </lineage>
</organism>
<feature type="binding site" evidence="16">
    <location>
        <position position="105"/>
    </location>
    <ligand>
        <name>Mg(2+)</name>
        <dbReference type="ChEBI" id="CHEBI:18420"/>
    </ligand>
</feature>
<dbReference type="Proteomes" id="UP001434337">
    <property type="component" value="Chromosome"/>
</dbReference>
<dbReference type="InterPro" id="IPR036775">
    <property type="entry name" value="DNA_pol_Y-fam_lit_finger_sf"/>
</dbReference>
<feature type="active site" evidence="16">
    <location>
        <position position="106"/>
    </location>
</feature>
<dbReference type="Gene3D" id="3.40.1170.60">
    <property type="match status" value="1"/>
</dbReference>
<evidence type="ECO:0000256" key="10">
    <source>
        <dbReference type="ARBA" id="ARBA00022842"/>
    </source>
</evidence>
<comment type="function">
    <text evidence="14 16">Poorly processive, error-prone DNA polymerase involved in untargeted mutagenesis. Copies undamaged DNA at stalled replication forks, which arise in vivo from mismatched or misaligned primer ends. These misaligned primers can be extended by PolIV. Exhibits no 3'-5' exonuclease (proofreading) activity. May be involved in translesional synthesis, in conjunction with the beta clamp from PolIII.</text>
</comment>
<keyword evidence="8 16" id="KW-0479">Metal-binding</keyword>
<evidence type="ECO:0000256" key="16">
    <source>
        <dbReference type="HAMAP-Rule" id="MF_01113"/>
    </source>
</evidence>
<keyword evidence="3 16" id="KW-0515">Mutator protein</keyword>
<keyword evidence="10 16" id="KW-0460">Magnesium</keyword>
<dbReference type="InterPro" id="IPR043502">
    <property type="entry name" value="DNA/RNA_pol_sf"/>
</dbReference>
<dbReference type="SUPFAM" id="SSF100879">
    <property type="entry name" value="Lesion bypass DNA polymerase (Y-family), little finger domain"/>
    <property type="match status" value="1"/>
</dbReference>
<dbReference type="InterPro" id="IPR053848">
    <property type="entry name" value="IMS_HHH_1"/>
</dbReference>
<sequence length="441" mass="47309">MRLAASILHLDLDAFFAAVEQRDKPSLRGKPVIVGGVGSRGVVSTASYEARVFGVHSAMPMHEARRLCPHAAFLSGRFRAYRESSQIVMGLLRELSPLVEPLSLDEAFVDLTGGAHPDVSPAAVTKLAEDLRARVQADTHGLTASVGVGTSKFIAKVGSELAKPDGLRVIEPGTELDTIADLPARAIPGVGPATMERLSRLGVRTVADIRALSHGEVVRELGKANGEWVHHLAFARDDRPVSPDREAKSISVEDTFSTDVRDRDELDAVIERDARIVAERVAQQGLFARTITLKVKRPDFTILSRSLTLNGATDRASTIARIARRLLDDVAVEDGFRLLGVGVAGFTPAAQEELFEPDAEGAVVTHTDADLPLPDAPAPEAVRPRWVPSFTPGADVVHDEHGAGWVWGAGLGRVTVRFETRETGPGPVRTLSADDPALHLV</sequence>
<keyword evidence="12 16" id="KW-0238">DNA-binding</keyword>
<evidence type="ECO:0000259" key="17">
    <source>
        <dbReference type="PROSITE" id="PS50173"/>
    </source>
</evidence>
<name>A0ABZ3C4I4_9ACTN</name>
<dbReference type="Pfam" id="PF11799">
    <property type="entry name" value="IMS_C"/>
    <property type="match status" value="1"/>
</dbReference>
<feature type="site" description="Substrate discrimination" evidence="16">
    <location>
        <position position="16"/>
    </location>
</feature>
<dbReference type="GO" id="GO:0003887">
    <property type="term" value="F:DNA-directed DNA polymerase activity"/>
    <property type="evidence" value="ECO:0007669"/>
    <property type="project" value="UniProtKB-EC"/>
</dbReference>
<evidence type="ECO:0000256" key="3">
    <source>
        <dbReference type="ARBA" id="ARBA00022457"/>
    </source>
</evidence>
<evidence type="ECO:0000256" key="12">
    <source>
        <dbReference type="ARBA" id="ARBA00023125"/>
    </source>
</evidence>
<evidence type="ECO:0000256" key="11">
    <source>
        <dbReference type="ARBA" id="ARBA00022932"/>
    </source>
</evidence>
<dbReference type="InterPro" id="IPR050116">
    <property type="entry name" value="DNA_polymerase-Y"/>
</dbReference>
<evidence type="ECO:0000256" key="1">
    <source>
        <dbReference type="ARBA" id="ARBA00004496"/>
    </source>
</evidence>
<evidence type="ECO:0000256" key="4">
    <source>
        <dbReference type="ARBA" id="ARBA00022490"/>
    </source>
</evidence>
<reference evidence="18 19" key="1">
    <citation type="journal article" date="2023" name="Environ Microbiome">
        <title>A coral-associated actinobacterium mitigates coral bleaching under heat stress.</title>
        <authorList>
            <person name="Li J."/>
            <person name="Zou Y."/>
            <person name="Li Q."/>
            <person name="Zhang J."/>
            <person name="Bourne D.G."/>
            <person name="Lyu Y."/>
            <person name="Liu C."/>
            <person name="Zhang S."/>
        </authorList>
    </citation>
    <scope>NUCLEOTIDE SEQUENCE [LARGE SCALE GENOMIC DNA]</scope>
    <source>
        <strain evidence="18 19">SCSIO 13291</strain>
    </source>
</reference>
<dbReference type="Pfam" id="PF00817">
    <property type="entry name" value="IMS"/>
    <property type="match status" value="1"/>
</dbReference>
<dbReference type="InterPro" id="IPR001126">
    <property type="entry name" value="UmuC"/>
</dbReference>
<keyword evidence="6 16" id="KW-0548">Nucleotidyltransferase</keyword>
<protein>
    <recommendedName>
        <fullName evidence="16">DNA polymerase IV</fullName>
        <shortName evidence="16">Pol IV</shortName>
        <ecNumber evidence="16">2.7.7.7</ecNumber>
    </recommendedName>
</protein>
<evidence type="ECO:0000256" key="2">
    <source>
        <dbReference type="ARBA" id="ARBA00010945"/>
    </source>
</evidence>
<comment type="subunit">
    <text evidence="16">Monomer.</text>
</comment>
<evidence type="ECO:0000256" key="15">
    <source>
        <dbReference type="ARBA" id="ARBA00049244"/>
    </source>
</evidence>
<feature type="binding site" evidence="16">
    <location>
        <position position="11"/>
    </location>
    <ligand>
        <name>Mg(2+)</name>
        <dbReference type="ChEBI" id="CHEBI:18420"/>
    </ligand>
</feature>
<feature type="domain" description="UmuC" evidence="17">
    <location>
        <begin position="7"/>
        <end position="191"/>
    </location>
</feature>
<comment type="similarity">
    <text evidence="2 16">Belongs to the DNA polymerase type-Y family.</text>
</comment>
<keyword evidence="13 16" id="KW-0234">DNA repair</keyword>
<dbReference type="EMBL" id="CP115965">
    <property type="protein sequence ID" value="WZW97500.1"/>
    <property type="molecule type" value="Genomic_DNA"/>
</dbReference>
<keyword evidence="19" id="KW-1185">Reference proteome</keyword>
<evidence type="ECO:0000256" key="7">
    <source>
        <dbReference type="ARBA" id="ARBA00022705"/>
    </source>
</evidence>
<proteinExistence type="inferred from homology"/>
<dbReference type="EC" id="2.7.7.7" evidence="16"/>
<dbReference type="PROSITE" id="PS50173">
    <property type="entry name" value="UMUC"/>
    <property type="match status" value="1"/>
</dbReference>
<evidence type="ECO:0000256" key="9">
    <source>
        <dbReference type="ARBA" id="ARBA00022763"/>
    </source>
</evidence>
<comment type="catalytic activity">
    <reaction evidence="15 16">
        <text>DNA(n) + a 2'-deoxyribonucleoside 5'-triphosphate = DNA(n+1) + diphosphate</text>
        <dbReference type="Rhea" id="RHEA:22508"/>
        <dbReference type="Rhea" id="RHEA-COMP:17339"/>
        <dbReference type="Rhea" id="RHEA-COMP:17340"/>
        <dbReference type="ChEBI" id="CHEBI:33019"/>
        <dbReference type="ChEBI" id="CHEBI:61560"/>
        <dbReference type="ChEBI" id="CHEBI:173112"/>
        <dbReference type="EC" id="2.7.7.7"/>
    </reaction>
</comment>
<dbReference type="NCBIfam" id="NF002882">
    <property type="entry name" value="PRK03348.1"/>
    <property type="match status" value="1"/>
</dbReference>
<gene>
    <name evidence="16" type="primary">dinB</name>
    <name evidence="18" type="ORF">PCC79_11370</name>
</gene>
<evidence type="ECO:0000313" key="18">
    <source>
        <dbReference type="EMBL" id="WZW97500.1"/>
    </source>
</evidence>
<dbReference type="Pfam" id="PF21999">
    <property type="entry name" value="IMS_HHH_1"/>
    <property type="match status" value="1"/>
</dbReference>
<evidence type="ECO:0000256" key="14">
    <source>
        <dbReference type="ARBA" id="ARBA00025589"/>
    </source>
</evidence>
<dbReference type="Gene3D" id="3.30.70.270">
    <property type="match status" value="1"/>
</dbReference>
<keyword evidence="11 16" id="KW-0239">DNA-directed DNA polymerase</keyword>
<evidence type="ECO:0000256" key="13">
    <source>
        <dbReference type="ARBA" id="ARBA00023204"/>
    </source>
</evidence>
<evidence type="ECO:0000313" key="19">
    <source>
        <dbReference type="Proteomes" id="UP001434337"/>
    </source>
</evidence>